<evidence type="ECO:0000256" key="3">
    <source>
        <dbReference type="ARBA" id="ARBA00022692"/>
    </source>
</evidence>
<evidence type="ECO:0000256" key="4">
    <source>
        <dbReference type="ARBA" id="ARBA00022989"/>
    </source>
</evidence>
<feature type="transmembrane region" description="Helical" evidence="6">
    <location>
        <begin position="103"/>
        <end position="124"/>
    </location>
</feature>
<sequence>MARVRPKGMKAFTLIWAGQVVSLVGSAMTAFGVSVWAWQVTGHATALGIVAFFNFTPTIIMSPIAGALVDRWNRKVTMGVSDVASGLGTVIMLILYATGRLQIWHLCIVGALSGTFQAFQWPAYQAAISTMMPKEKYGRAAGMMSLAQSGSGILAPIIAGTVVVMWGLVPIFLFDIASFCIAVALLLAVSVPRPSRSQAGEEARGSLWKETVFGWRYIAARRPLLLLQLSFFASNLVASACGTLWTPMILARTSNSATTLGIVNTVSAVGGVVGGALMTAWGGPHRKVYGVLWGMVSMSALGIMLMGFGRTLPIWLVSGFLGSLIIPFLNGCNDAIWQTKVPHDVQGKVFGTRLMIAQVSVPMAMLTAGPLADIVFEPRMMPGGILAGVFGPLVGVGHGAGMALMFVLFGGVALLVSVASFMVRDIRDVEVLIPDYVPPNEEAPGEVISVPVEANADN</sequence>
<gene>
    <name evidence="8" type="ORF">SMC1_08225</name>
</gene>
<dbReference type="InterPro" id="IPR011701">
    <property type="entry name" value="MFS"/>
</dbReference>
<organism evidence="8 9">
    <name type="scientific">Candidatus Cryosericum septentrionale</name>
    <dbReference type="NCBI Taxonomy" id="2290913"/>
    <lineage>
        <taxon>Bacteria</taxon>
        <taxon>Pseudomonadati</taxon>
        <taxon>Caldisericota/Cryosericota group</taxon>
        <taxon>Candidatus Cryosericota</taxon>
        <taxon>Candidatus Cryosericia</taxon>
        <taxon>Candidatus Cryosericales</taxon>
        <taxon>Candidatus Cryosericaceae</taxon>
        <taxon>Candidatus Cryosericum</taxon>
    </lineage>
</organism>
<feature type="transmembrane region" description="Helical" evidence="6">
    <location>
        <begin position="288"/>
        <end position="308"/>
    </location>
</feature>
<feature type="transmembrane region" description="Helical" evidence="6">
    <location>
        <begin position="257"/>
        <end position="281"/>
    </location>
</feature>
<comment type="subcellular location">
    <subcellularLocation>
        <location evidence="1">Cell membrane</location>
        <topology evidence="1">Multi-pass membrane protein</topology>
    </subcellularLocation>
</comment>
<dbReference type="CDD" id="cd06173">
    <property type="entry name" value="MFS_MefA_like"/>
    <property type="match status" value="1"/>
</dbReference>
<keyword evidence="4 6" id="KW-1133">Transmembrane helix</keyword>
<feature type="transmembrane region" description="Helical" evidence="6">
    <location>
        <begin position="396"/>
        <end position="423"/>
    </location>
</feature>
<dbReference type="InterPro" id="IPR020846">
    <property type="entry name" value="MFS_dom"/>
</dbReference>
<protein>
    <submittedName>
        <fullName evidence="8">MFS transporter</fullName>
    </submittedName>
</protein>
<evidence type="ECO:0000256" key="6">
    <source>
        <dbReference type="SAM" id="Phobius"/>
    </source>
</evidence>
<keyword evidence="2" id="KW-1003">Cell membrane</keyword>
<feature type="transmembrane region" description="Helical" evidence="6">
    <location>
        <begin position="44"/>
        <end position="69"/>
    </location>
</feature>
<keyword evidence="5 6" id="KW-0472">Membrane</keyword>
<feature type="transmembrane region" description="Helical" evidence="6">
    <location>
        <begin position="224"/>
        <end position="245"/>
    </location>
</feature>
<feature type="transmembrane region" description="Helical" evidence="6">
    <location>
        <begin position="76"/>
        <end position="97"/>
    </location>
</feature>
<keyword evidence="3 6" id="KW-0812">Transmembrane</keyword>
<dbReference type="Pfam" id="PF07690">
    <property type="entry name" value="MFS_1"/>
    <property type="match status" value="1"/>
</dbReference>
<evidence type="ECO:0000256" key="5">
    <source>
        <dbReference type="ARBA" id="ARBA00023136"/>
    </source>
</evidence>
<evidence type="ECO:0000259" key="7">
    <source>
        <dbReference type="PROSITE" id="PS50850"/>
    </source>
</evidence>
<evidence type="ECO:0000256" key="2">
    <source>
        <dbReference type="ARBA" id="ARBA00022475"/>
    </source>
</evidence>
<dbReference type="AlphaFoldDB" id="A0A398DQD1"/>
<dbReference type="OrthoDB" id="9775268at2"/>
<evidence type="ECO:0000256" key="1">
    <source>
        <dbReference type="ARBA" id="ARBA00004651"/>
    </source>
</evidence>
<dbReference type="PANTHER" id="PTHR23513">
    <property type="entry name" value="INTEGRAL MEMBRANE EFFLUX PROTEIN-RELATED"/>
    <property type="match status" value="1"/>
</dbReference>
<feature type="domain" description="Major facilitator superfamily (MFS) profile" evidence="7">
    <location>
        <begin position="1"/>
        <end position="196"/>
    </location>
</feature>
<dbReference type="PROSITE" id="PS50850">
    <property type="entry name" value="MFS"/>
    <property type="match status" value="1"/>
</dbReference>
<dbReference type="GO" id="GO:0005886">
    <property type="term" value="C:plasma membrane"/>
    <property type="evidence" value="ECO:0007669"/>
    <property type="project" value="UniProtKB-SubCell"/>
</dbReference>
<feature type="transmembrane region" description="Helical" evidence="6">
    <location>
        <begin position="172"/>
        <end position="191"/>
    </location>
</feature>
<reference evidence="8 9" key="1">
    <citation type="submission" date="2018-09" db="EMBL/GenBank/DDBJ databases">
        <title>Discovery and Ecogenomic Context for Candidatus Cryosericales, a Global Caldiserica Order Active in Thawing Permafrost.</title>
        <authorList>
            <person name="Martinez M.A."/>
            <person name="Woodcroft B.J."/>
            <person name="Ignacio Espinoza J.C."/>
            <person name="Zayed A."/>
            <person name="Singleton C.M."/>
            <person name="Boyd J."/>
            <person name="Li Y.-F."/>
            <person name="Purvine S."/>
            <person name="Maughan H."/>
            <person name="Hodgkins S.B."/>
            <person name="Anderson D."/>
            <person name="Sederholm M."/>
            <person name="Temperton B."/>
            <person name="Saleska S.R."/>
            <person name="Tyson G.W."/>
            <person name="Rich V.I."/>
        </authorList>
    </citation>
    <scope>NUCLEOTIDE SEQUENCE [LARGE SCALE GENOMIC DNA]</scope>
    <source>
        <strain evidence="8 9">SMC1</strain>
    </source>
</reference>
<feature type="transmembrane region" description="Helical" evidence="6">
    <location>
        <begin position="12"/>
        <end position="38"/>
    </location>
</feature>
<proteinExistence type="predicted"/>
<evidence type="ECO:0000313" key="8">
    <source>
        <dbReference type="EMBL" id="RIE16189.1"/>
    </source>
</evidence>
<dbReference type="RefSeq" id="WP_119086297.1">
    <property type="nucleotide sequence ID" value="NZ_QXIY01000035.1"/>
</dbReference>
<feature type="transmembrane region" description="Helical" evidence="6">
    <location>
        <begin position="314"/>
        <end position="333"/>
    </location>
</feature>
<feature type="transmembrane region" description="Helical" evidence="6">
    <location>
        <begin position="354"/>
        <end position="376"/>
    </location>
</feature>
<dbReference type="GO" id="GO:0022857">
    <property type="term" value="F:transmembrane transporter activity"/>
    <property type="evidence" value="ECO:0007669"/>
    <property type="project" value="InterPro"/>
</dbReference>
<keyword evidence="9" id="KW-1185">Reference proteome</keyword>
<comment type="caution">
    <text evidence="8">The sequence shown here is derived from an EMBL/GenBank/DDBJ whole genome shotgun (WGS) entry which is preliminary data.</text>
</comment>
<feature type="transmembrane region" description="Helical" evidence="6">
    <location>
        <begin position="145"/>
        <end position="166"/>
    </location>
</feature>
<dbReference type="Proteomes" id="UP000266113">
    <property type="component" value="Unassembled WGS sequence"/>
</dbReference>
<accession>A0A398DQD1</accession>
<dbReference type="PANTHER" id="PTHR23513:SF6">
    <property type="entry name" value="MAJOR FACILITATOR SUPERFAMILY ASSOCIATED DOMAIN-CONTAINING PROTEIN"/>
    <property type="match status" value="1"/>
</dbReference>
<dbReference type="InterPro" id="IPR036259">
    <property type="entry name" value="MFS_trans_sf"/>
</dbReference>
<dbReference type="Gene3D" id="1.20.1250.20">
    <property type="entry name" value="MFS general substrate transporter like domains"/>
    <property type="match status" value="1"/>
</dbReference>
<name>A0A398DQD1_9BACT</name>
<dbReference type="EMBL" id="QXIY01000035">
    <property type="protein sequence ID" value="RIE16189.1"/>
    <property type="molecule type" value="Genomic_DNA"/>
</dbReference>
<evidence type="ECO:0000313" key="9">
    <source>
        <dbReference type="Proteomes" id="UP000266113"/>
    </source>
</evidence>
<dbReference type="SUPFAM" id="SSF103473">
    <property type="entry name" value="MFS general substrate transporter"/>
    <property type="match status" value="1"/>
</dbReference>